<comment type="caution">
    <text evidence="2">The sequence shown here is derived from an EMBL/GenBank/DDBJ whole genome shotgun (WGS) entry which is preliminary data.</text>
</comment>
<reference evidence="2 3" key="1">
    <citation type="submission" date="2021-04" db="EMBL/GenBank/DDBJ databases">
        <title>Magnetospirillum sulfuroxidans sp. nov., a facultative chemolithoautotrophic sulfur-oxidizing alphaproteobacterium isolated from freshwater sediment and proposals for Paramagetospirillum gen. nov., and Magnetospirillaceae fam. nov.</title>
        <authorList>
            <person name="Koziaeva V."/>
            <person name="Geelhoed J.S."/>
            <person name="Sorokin D.Y."/>
            <person name="Grouzdev D.S."/>
        </authorList>
    </citation>
    <scope>NUCLEOTIDE SEQUENCE [LARGE SCALE GENOMIC DNA]</scope>
    <source>
        <strain evidence="2 3">J10</strain>
    </source>
</reference>
<sequence length="140" mass="15417">MPSEGHHLPETLIPNSAFIENNVTNWTYSNAKVRRSVKVGVDYRISSLKTRDLLLGIVSRHGHVLADPPPRVLLDEFGADALIFNIQYWIDYASAADASLVASDLRFMIETGLTEAGISIPFPQRVIHIEQNGPSPPGLV</sequence>
<dbReference type="EMBL" id="JAGTUF010000024">
    <property type="protein sequence ID" value="MBR9973475.1"/>
    <property type="molecule type" value="Genomic_DNA"/>
</dbReference>
<evidence type="ECO:0000313" key="2">
    <source>
        <dbReference type="EMBL" id="MBR9973475.1"/>
    </source>
</evidence>
<proteinExistence type="predicted"/>
<feature type="domain" description="Mechanosensitive ion channel MscS C-terminal" evidence="1">
    <location>
        <begin position="37"/>
        <end position="120"/>
    </location>
</feature>
<dbReference type="SUPFAM" id="SSF82689">
    <property type="entry name" value="Mechanosensitive channel protein MscS (YggB), C-terminal domain"/>
    <property type="match status" value="1"/>
</dbReference>
<gene>
    <name evidence="2" type="ORF">KEC16_17245</name>
</gene>
<accession>A0ABS5IGD8</accession>
<keyword evidence="3" id="KW-1185">Reference proteome</keyword>
<dbReference type="PANTHER" id="PTHR30347:SF1">
    <property type="entry name" value="MECHANOSENSITIVE CHANNEL MSCK"/>
    <property type="match status" value="1"/>
</dbReference>
<protein>
    <submittedName>
        <fullName evidence="2">Mechanosensitive ion channel</fullName>
    </submittedName>
</protein>
<dbReference type="InterPro" id="IPR052702">
    <property type="entry name" value="MscS-like_channel"/>
</dbReference>
<dbReference type="PANTHER" id="PTHR30347">
    <property type="entry name" value="POTASSIUM CHANNEL RELATED"/>
    <property type="match status" value="1"/>
</dbReference>
<dbReference type="Pfam" id="PF21082">
    <property type="entry name" value="MS_channel_3rd"/>
    <property type="match status" value="1"/>
</dbReference>
<dbReference type="InterPro" id="IPR011066">
    <property type="entry name" value="MscS_channel_C_sf"/>
</dbReference>
<dbReference type="InterPro" id="IPR049278">
    <property type="entry name" value="MS_channel_C"/>
</dbReference>
<organism evidence="2 3">
    <name type="scientific">Magnetospirillum sulfuroxidans</name>
    <dbReference type="NCBI Taxonomy" id="611300"/>
    <lineage>
        <taxon>Bacteria</taxon>
        <taxon>Pseudomonadati</taxon>
        <taxon>Pseudomonadota</taxon>
        <taxon>Alphaproteobacteria</taxon>
        <taxon>Rhodospirillales</taxon>
        <taxon>Rhodospirillaceae</taxon>
        <taxon>Magnetospirillum</taxon>
    </lineage>
</organism>
<evidence type="ECO:0000259" key="1">
    <source>
        <dbReference type="Pfam" id="PF21082"/>
    </source>
</evidence>
<name>A0ABS5IGD8_9PROT</name>
<dbReference type="Proteomes" id="UP000680714">
    <property type="component" value="Unassembled WGS sequence"/>
</dbReference>
<dbReference type="RefSeq" id="WP_211551243.1">
    <property type="nucleotide sequence ID" value="NZ_JAGTUF010000024.1"/>
</dbReference>
<dbReference type="Gene3D" id="3.30.70.100">
    <property type="match status" value="1"/>
</dbReference>
<evidence type="ECO:0000313" key="3">
    <source>
        <dbReference type="Proteomes" id="UP000680714"/>
    </source>
</evidence>